<accession>X1ELQ8</accession>
<dbReference type="EMBL" id="BARU01009169">
    <property type="protein sequence ID" value="GAH33497.1"/>
    <property type="molecule type" value="Genomic_DNA"/>
</dbReference>
<protein>
    <submittedName>
        <fullName evidence="1">Uncharacterized protein</fullName>
    </submittedName>
</protein>
<dbReference type="AlphaFoldDB" id="X1ELQ8"/>
<sequence length="90" mass="10017">MKNIKKKVAVVCIGLLLATTILVVSVNEQLLVKADDGIPEIPNPFMITELKEGWNIIGYPNQGSVELVDLAVIYNDSVYTWTEAWQQSII</sequence>
<evidence type="ECO:0000313" key="1">
    <source>
        <dbReference type="EMBL" id="GAH33497.1"/>
    </source>
</evidence>
<gene>
    <name evidence="1" type="ORF">S03H2_17736</name>
</gene>
<comment type="caution">
    <text evidence="1">The sequence shown here is derived from an EMBL/GenBank/DDBJ whole genome shotgun (WGS) entry which is preliminary data.</text>
</comment>
<feature type="non-terminal residue" evidence="1">
    <location>
        <position position="90"/>
    </location>
</feature>
<organism evidence="1">
    <name type="scientific">marine sediment metagenome</name>
    <dbReference type="NCBI Taxonomy" id="412755"/>
    <lineage>
        <taxon>unclassified sequences</taxon>
        <taxon>metagenomes</taxon>
        <taxon>ecological metagenomes</taxon>
    </lineage>
</organism>
<name>X1ELQ8_9ZZZZ</name>
<reference evidence="1" key="1">
    <citation type="journal article" date="2014" name="Front. Microbiol.">
        <title>High frequency of phylogenetically diverse reductive dehalogenase-homologous genes in deep subseafloor sedimentary metagenomes.</title>
        <authorList>
            <person name="Kawai M."/>
            <person name="Futagami T."/>
            <person name="Toyoda A."/>
            <person name="Takaki Y."/>
            <person name="Nishi S."/>
            <person name="Hori S."/>
            <person name="Arai W."/>
            <person name="Tsubouchi T."/>
            <person name="Morono Y."/>
            <person name="Uchiyama I."/>
            <person name="Ito T."/>
            <person name="Fujiyama A."/>
            <person name="Inagaki F."/>
            <person name="Takami H."/>
        </authorList>
    </citation>
    <scope>NUCLEOTIDE SEQUENCE</scope>
    <source>
        <strain evidence="1">Expedition CK06-06</strain>
    </source>
</reference>
<proteinExistence type="predicted"/>